<proteinExistence type="predicted"/>
<dbReference type="Proteomes" id="UP001469553">
    <property type="component" value="Unassembled WGS sequence"/>
</dbReference>
<organism evidence="1 2">
    <name type="scientific">Ameca splendens</name>
    <dbReference type="NCBI Taxonomy" id="208324"/>
    <lineage>
        <taxon>Eukaryota</taxon>
        <taxon>Metazoa</taxon>
        <taxon>Chordata</taxon>
        <taxon>Craniata</taxon>
        <taxon>Vertebrata</taxon>
        <taxon>Euteleostomi</taxon>
        <taxon>Actinopterygii</taxon>
        <taxon>Neopterygii</taxon>
        <taxon>Teleostei</taxon>
        <taxon>Neoteleostei</taxon>
        <taxon>Acanthomorphata</taxon>
        <taxon>Ovalentaria</taxon>
        <taxon>Atherinomorphae</taxon>
        <taxon>Cyprinodontiformes</taxon>
        <taxon>Goodeidae</taxon>
        <taxon>Ameca</taxon>
    </lineage>
</organism>
<comment type="caution">
    <text evidence="1">The sequence shown here is derived from an EMBL/GenBank/DDBJ whole genome shotgun (WGS) entry which is preliminary data.</text>
</comment>
<gene>
    <name evidence="1" type="ORF">AMECASPLE_026656</name>
</gene>
<keyword evidence="2" id="KW-1185">Reference proteome</keyword>
<reference evidence="1 2" key="1">
    <citation type="submission" date="2021-06" db="EMBL/GenBank/DDBJ databases">
        <authorList>
            <person name="Palmer J.M."/>
        </authorList>
    </citation>
    <scope>NUCLEOTIDE SEQUENCE [LARGE SCALE GENOMIC DNA]</scope>
    <source>
        <strain evidence="1 2">AS_MEX2019</strain>
        <tissue evidence="1">Muscle</tissue>
    </source>
</reference>
<name>A0ABV0YRZ0_9TELE</name>
<evidence type="ECO:0000313" key="2">
    <source>
        <dbReference type="Proteomes" id="UP001469553"/>
    </source>
</evidence>
<dbReference type="EMBL" id="JAHRIP010040367">
    <property type="protein sequence ID" value="MEQ2296635.1"/>
    <property type="molecule type" value="Genomic_DNA"/>
</dbReference>
<evidence type="ECO:0000313" key="1">
    <source>
        <dbReference type="EMBL" id="MEQ2296635.1"/>
    </source>
</evidence>
<protein>
    <submittedName>
        <fullName evidence="1">Uncharacterized protein</fullName>
    </submittedName>
</protein>
<sequence length="119" mass="13372">MSQYTSTGHHPQHSIPMMKRGGSVMVKACFFQLRLLSNLKPILSTGNLETVIHAFINDCNTLLYGISQIAISRLPLVRKRAHLQFMHPYSLKFMFLNVLTVLPPLLSLNCGSHISHSTI</sequence>
<accession>A0ABV0YRZ0</accession>